<dbReference type="InterPro" id="IPR023606">
    <property type="entry name" value="CoA-Trfase_III_dom_1_sf"/>
</dbReference>
<comment type="caution">
    <text evidence="2">The sequence shown here is derived from an EMBL/GenBank/DDBJ whole genome shotgun (WGS) entry which is preliminary data.</text>
</comment>
<dbReference type="AlphaFoldDB" id="A0A644YQI8"/>
<evidence type="ECO:0000313" key="2">
    <source>
        <dbReference type="EMBL" id="MPM30547.1"/>
    </source>
</evidence>
<dbReference type="PANTHER" id="PTHR48228:SF6">
    <property type="entry name" value="L-CARNITINE COA-TRANSFERASE"/>
    <property type="match status" value="1"/>
</dbReference>
<dbReference type="EMBL" id="VSSQ01005817">
    <property type="protein sequence ID" value="MPM30547.1"/>
    <property type="molecule type" value="Genomic_DNA"/>
</dbReference>
<evidence type="ECO:0000256" key="1">
    <source>
        <dbReference type="ARBA" id="ARBA00022679"/>
    </source>
</evidence>
<reference evidence="2" key="1">
    <citation type="submission" date="2019-08" db="EMBL/GenBank/DDBJ databases">
        <authorList>
            <person name="Kucharzyk K."/>
            <person name="Murdoch R.W."/>
            <person name="Higgins S."/>
            <person name="Loffler F."/>
        </authorList>
    </citation>
    <scope>NUCLEOTIDE SEQUENCE</scope>
</reference>
<dbReference type="InterPro" id="IPR050509">
    <property type="entry name" value="CoA-transferase_III"/>
</dbReference>
<accession>A0A644YQI8</accession>
<gene>
    <name evidence="2" type="primary">baiF_6</name>
    <name evidence="2" type="ORF">SDC9_77097</name>
</gene>
<dbReference type="EC" id="2.8.3.25" evidence="2"/>
<name>A0A644YQI8_9ZZZZ</name>
<keyword evidence="1 2" id="KW-0808">Transferase</keyword>
<dbReference type="PANTHER" id="PTHR48228">
    <property type="entry name" value="SUCCINYL-COA--D-CITRAMALATE COA-TRANSFERASE"/>
    <property type="match status" value="1"/>
</dbReference>
<dbReference type="InterPro" id="IPR003673">
    <property type="entry name" value="CoA-Trfase_fam_III"/>
</dbReference>
<organism evidence="2">
    <name type="scientific">bioreactor metagenome</name>
    <dbReference type="NCBI Taxonomy" id="1076179"/>
    <lineage>
        <taxon>unclassified sequences</taxon>
        <taxon>metagenomes</taxon>
        <taxon>ecological metagenomes</taxon>
    </lineage>
</organism>
<dbReference type="InterPro" id="IPR044855">
    <property type="entry name" value="CoA-Trfase_III_dom3_sf"/>
</dbReference>
<proteinExistence type="predicted"/>
<dbReference type="Pfam" id="PF02515">
    <property type="entry name" value="CoA_transf_3"/>
    <property type="match status" value="1"/>
</dbReference>
<dbReference type="Gene3D" id="3.30.1540.10">
    <property type="entry name" value="formyl-coa transferase, domain 3"/>
    <property type="match status" value="1"/>
</dbReference>
<dbReference type="SUPFAM" id="SSF89796">
    <property type="entry name" value="CoA-transferase family III (CaiB/BaiF)"/>
    <property type="match status" value="1"/>
</dbReference>
<dbReference type="Gene3D" id="3.40.50.10540">
    <property type="entry name" value="Crotonobetainyl-coa:carnitine coa-transferase, domain 1"/>
    <property type="match status" value="1"/>
</dbReference>
<sequence length="405" mass="44209">MMQSEIPKFGNLQGVRVVSTGTNIAGPVACSLLAEQGADVIQIESTASHDIMRNIGELWTVEHRNNRTIALNIRSRQGEDILKKLVAGSDILVESSKGGTWTKWGLTDEVLWEINPRLVIAHVSGYGQSGDPEYVSRGSFDPIGQAFSGFLAVNGMPEPEPPLHAKPYTCDYVTALFAAWAVTAALYRAAQTGKGESIDIAQFEVMARIQADYLMGGLNKGIQPARMGIYGNAVCALPNVQRCQDGNYIMTGIGGVPVFRSLEKLLGLEGDPDFAEPHGTIDRDEHPRSDKIVSAMSRFCLSHAAAEANDILNERNIPCSVVMTYEMMRDHPHYQARETFTAWQDPVTGREVRGINTVPKFINNPGLIFRGGPTYGMDNEDILRELGYSDADTAGMYEAGVVKKA</sequence>
<protein>
    <submittedName>
        <fullName evidence="2">Bile acid-CoA transferase</fullName>
        <ecNumber evidence="2">2.8.3.25</ecNumber>
    </submittedName>
</protein>
<dbReference type="GO" id="GO:0033881">
    <property type="term" value="F:bile-acid-CoA transferase activity"/>
    <property type="evidence" value="ECO:0007669"/>
    <property type="project" value="UniProtKB-EC"/>
</dbReference>